<evidence type="ECO:0000256" key="1">
    <source>
        <dbReference type="ARBA" id="ARBA00005495"/>
    </source>
</evidence>
<dbReference type="PROSITE" id="PS51891">
    <property type="entry name" value="CENP_V_GFA"/>
    <property type="match status" value="1"/>
</dbReference>
<sequence>MPLEKQGTCLCGKTHLKATVDNTQISACHCSMCRKWTGGPLLAVHCTQPPQIEGPEPSVYDSSPWAQRGFCGHCGTHLFYRVKQSDIYILPIGLLDGDEAWDFDLQIFIDEKPAWYCFKNETKELTGQQAFELFTSQ</sequence>
<evidence type="ECO:0000256" key="3">
    <source>
        <dbReference type="ARBA" id="ARBA00022833"/>
    </source>
</evidence>
<proteinExistence type="inferred from homology"/>
<organism evidence="6 7">
    <name type="scientific">Pseudomonas entomophila</name>
    <dbReference type="NCBI Taxonomy" id="312306"/>
    <lineage>
        <taxon>Bacteria</taxon>
        <taxon>Pseudomonadati</taxon>
        <taxon>Pseudomonadota</taxon>
        <taxon>Gammaproteobacteria</taxon>
        <taxon>Pseudomonadales</taxon>
        <taxon>Pseudomonadaceae</taxon>
        <taxon>Pseudomonas</taxon>
    </lineage>
</organism>
<dbReference type="RefSeq" id="WP_011532917.1">
    <property type="nucleotide sequence ID" value="NZ_CP132921.1"/>
</dbReference>
<accession>A0ABY9QKW7</accession>
<dbReference type="GeneID" id="32804898"/>
<dbReference type="EMBL" id="CP132921">
    <property type="protein sequence ID" value="WMW04687.1"/>
    <property type="molecule type" value="Genomic_DNA"/>
</dbReference>
<dbReference type="InterPro" id="IPR011057">
    <property type="entry name" value="Mss4-like_sf"/>
</dbReference>
<keyword evidence="7" id="KW-1185">Reference proteome</keyword>
<keyword evidence="2" id="KW-0479">Metal-binding</keyword>
<evidence type="ECO:0000256" key="4">
    <source>
        <dbReference type="ARBA" id="ARBA00023239"/>
    </source>
</evidence>
<dbReference type="PANTHER" id="PTHR33337:SF40">
    <property type="entry name" value="CENP-V_GFA DOMAIN-CONTAINING PROTEIN-RELATED"/>
    <property type="match status" value="1"/>
</dbReference>
<evidence type="ECO:0000256" key="2">
    <source>
        <dbReference type="ARBA" id="ARBA00022723"/>
    </source>
</evidence>
<evidence type="ECO:0000313" key="6">
    <source>
        <dbReference type="EMBL" id="WMW04687.1"/>
    </source>
</evidence>
<dbReference type="Gene3D" id="3.90.1590.10">
    <property type="entry name" value="glutathione-dependent formaldehyde- activating enzyme (gfa)"/>
    <property type="match status" value="1"/>
</dbReference>
<reference evidence="6 7" key="1">
    <citation type="submission" date="2023-08" db="EMBL/GenBank/DDBJ databases">
        <title>Complete Genome Sequence of Pseudomonas entomophila TVIN A01.</title>
        <authorList>
            <person name="Shelke T."/>
            <person name="Mahar N.S."/>
            <person name="Gupta I."/>
            <person name="Gupta V."/>
        </authorList>
    </citation>
    <scope>NUCLEOTIDE SEQUENCE [LARGE SCALE GENOMIC DNA]</scope>
    <source>
        <strain evidence="6 7">TVIN-A01</strain>
    </source>
</reference>
<name>A0ABY9QKW7_9PSED</name>
<protein>
    <submittedName>
        <fullName evidence="6">GFA family protein</fullName>
    </submittedName>
</protein>
<comment type="similarity">
    <text evidence="1">Belongs to the Gfa family.</text>
</comment>
<dbReference type="InterPro" id="IPR006913">
    <property type="entry name" value="CENP-V/GFA"/>
</dbReference>
<keyword evidence="4" id="KW-0456">Lyase</keyword>
<dbReference type="Proteomes" id="UP001183127">
    <property type="component" value="Chromosome"/>
</dbReference>
<dbReference type="PANTHER" id="PTHR33337">
    <property type="entry name" value="GFA DOMAIN-CONTAINING PROTEIN"/>
    <property type="match status" value="1"/>
</dbReference>
<dbReference type="Pfam" id="PF04828">
    <property type="entry name" value="GFA"/>
    <property type="match status" value="1"/>
</dbReference>
<feature type="domain" description="CENP-V/GFA" evidence="5">
    <location>
        <begin position="5"/>
        <end position="102"/>
    </location>
</feature>
<gene>
    <name evidence="6" type="ORF">RAH46_20435</name>
</gene>
<evidence type="ECO:0000313" key="7">
    <source>
        <dbReference type="Proteomes" id="UP001183127"/>
    </source>
</evidence>
<evidence type="ECO:0000259" key="5">
    <source>
        <dbReference type="PROSITE" id="PS51891"/>
    </source>
</evidence>
<keyword evidence="3" id="KW-0862">Zinc</keyword>
<dbReference type="SUPFAM" id="SSF51316">
    <property type="entry name" value="Mss4-like"/>
    <property type="match status" value="1"/>
</dbReference>